<dbReference type="Proteomes" id="UP001141552">
    <property type="component" value="Unassembled WGS sequence"/>
</dbReference>
<proteinExistence type="predicted"/>
<evidence type="ECO:0000256" key="1">
    <source>
        <dbReference type="ARBA" id="ARBA00004477"/>
    </source>
</evidence>
<dbReference type="GO" id="GO:0009617">
    <property type="term" value="P:response to bacterium"/>
    <property type="evidence" value="ECO:0007669"/>
    <property type="project" value="InterPro"/>
</dbReference>
<keyword evidence="9" id="KW-1185">Reference proteome</keyword>
<keyword evidence="5" id="KW-0472">Membrane</keyword>
<name>A0A9Q0FNE2_9ROSI</name>
<dbReference type="PANTHER" id="PTHR10994:SF65">
    <property type="entry name" value="RETICULON-LIKE PROTEIN B12"/>
    <property type="match status" value="1"/>
</dbReference>
<gene>
    <name evidence="8" type="ORF">Tsubulata_012589</name>
</gene>
<evidence type="ECO:0000256" key="5">
    <source>
        <dbReference type="ARBA" id="ARBA00023136"/>
    </source>
</evidence>
<reference evidence="8" key="1">
    <citation type="submission" date="2022-02" db="EMBL/GenBank/DDBJ databases">
        <authorList>
            <person name="Henning P.M."/>
            <person name="McCubbin A.G."/>
            <person name="Shore J.S."/>
        </authorList>
    </citation>
    <scope>NUCLEOTIDE SEQUENCE</scope>
    <source>
        <strain evidence="8">F60SS</strain>
        <tissue evidence="8">Leaves</tissue>
    </source>
</reference>
<protein>
    <recommendedName>
        <fullName evidence="6">Reticulon-like protein</fullName>
    </recommendedName>
</protein>
<dbReference type="AlphaFoldDB" id="A0A9Q0FNE2"/>
<dbReference type="OrthoDB" id="567788at2759"/>
<evidence type="ECO:0000313" key="9">
    <source>
        <dbReference type="Proteomes" id="UP001141552"/>
    </source>
</evidence>
<dbReference type="EMBL" id="JAKUCV010004627">
    <property type="protein sequence ID" value="KAJ4834754.1"/>
    <property type="molecule type" value="Genomic_DNA"/>
</dbReference>
<organism evidence="8 9">
    <name type="scientific">Turnera subulata</name>
    <dbReference type="NCBI Taxonomy" id="218843"/>
    <lineage>
        <taxon>Eukaryota</taxon>
        <taxon>Viridiplantae</taxon>
        <taxon>Streptophyta</taxon>
        <taxon>Embryophyta</taxon>
        <taxon>Tracheophyta</taxon>
        <taxon>Spermatophyta</taxon>
        <taxon>Magnoliopsida</taxon>
        <taxon>eudicotyledons</taxon>
        <taxon>Gunneridae</taxon>
        <taxon>Pentapetalae</taxon>
        <taxon>rosids</taxon>
        <taxon>fabids</taxon>
        <taxon>Malpighiales</taxon>
        <taxon>Passifloraceae</taxon>
        <taxon>Turnera</taxon>
    </lineage>
</organism>
<sequence length="196" mass="22278">MGSSHRLFNRERSVHEIFGGGFVADVILWRQKNTTIGILIVALASWVVFEKSVNKLGSQNFLNCFYSLGRPAPPLPKLHLSEEMANEVAIFMRNHVNALLSVSQDVALGKDTKLFFKVALNLLLLSVVGSLTDFVTLGYASLVIILTIPILYERFEDYIDTYVKILYTKVHRLYVKFNVECVGRARKWILEQQKLS</sequence>
<dbReference type="Pfam" id="PF02453">
    <property type="entry name" value="Reticulon"/>
    <property type="match status" value="1"/>
</dbReference>
<evidence type="ECO:0000256" key="4">
    <source>
        <dbReference type="ARBA" id="ARBA00022989"/>
    </source>
</evidence>
<dbReference type="PANTHER" id="PTHR10994">
    <property type="entry name" value="RETICULON"/>
    <property type="match status" value="1"/>
</dbReference>
<feature type="domain" description="Reticulon" evidence="7">
    <location>
        <begin position="23"/>
        <end position="196"/>
    </location>
</feature>
<dbReference type="InterPro" id="IPR003388">
    <property type="entry name" value="Reticulon"/>
</dbReference>
<evidence type="ECO:0000256" key="2">
    <source>
        <dbReference type="ARBA" id="ARBA00022692"/>
    </source>
</evidence>
<evidence type="ECO:0000256" key="3">
    <source>
        <dbReference type="ARBA" id="ARBA00022824"/>
    </source>
</evidence>
<keyword evidence="2" id="KW-0812">Transmembrane</keyword>
<accession>A0A9Q0FNE2</accession>
<comment type="subcellular location">
    <subcellularLocation>
        <location evidence="1 6">Endoplasmic reticulum membrane</location>
        <topology evidence="1 6">Multi-pass membrane protein</topology>
    </subcellularLocation>
</comment>
<evidence type="ECO:0000313" key="8">
    <source>
        <dbReference type="EMBL" id="KAJ4834754.1"/>
    </source>
</evidence>
<keyword evidence="4" id="KW-1133">Transmembrane helix</keyword>
<dbReference type="PROSITE" id="PS50845">
    <property type="entry name" value="RETICULON"/>
    <property type="match status" value="1"/>
</dbReference>
<keyword evidence="3 6" id="KW-0256">Endoplasmic reticulum</keyword>
<evidence type="ECO:0000259" key="7">
    <source>
        <dbReference type="PROSITE" id="PS50845"/>
    </source>
</evidence>
<evidence type="ECO:0000256" key="6">
    <source>
        <dbReference type="RuleBase" id="RU363132"/>
    </source>
</evidence>
<dbReference type="GO" id="GO:0005789">
    <property type="term" value="C:endoplasmic reticulum membrane"/>
    <property type="evidence" value="ECO:0007669"/>
    <property type="project" value="UniProtKB-SubCell"/>
</dbReference>
<comment type="caution">
    <text evidence="8">The sequence shown here is derived from an EMBL/GenBank/DDBJ whole genome shotgun (WGS) entry which is preliminary data.</text>
</comment>
<dbReference type="InterPro" id="IPR045064">
    <property type="entry name" value="Reticulon-like"/>
</dbReference>
<reference evidence="8" key="2">
    <citation type="journal article" date="2023" name="Plants (Basel)">
        <title>Annotation of the Turnera subulata (Passifloraceae) Draft Genome Reveals the S-Locus Evolved after the Divergence of Turneroideae from Passifloroideae in a Stepwise Manner.</title>
        <authorList>
            <person name="Henning P.M."/>
            <person name="Roalson E.H."/>
            <person name="Mir W."/>
            <person name="McCubbin A.G."/>
            <person name="Shore J.S."/>
        </authorList>
    </citation>
    <scope>NUCLEOTIDE SEQUENCE</scope>
    <source>
        <strain evidence="8">F60SS</strain>
    </source>
</reference>